<sequence>EKEGRREQGAEGSRARGGSRPGRVAAPSPGGSSAAGVRRASSPATHPRPARPAPLPCPRLPARLFNRRDECGHGARARLEERESGRGAGPGAELRRPQTRLPAVATGCPSVPRTATASASSCTGAVTWDGVTVSGAASACCRPPAAGCYPDDGRKSRGNLAVVTKGNLPTHRSLGLAFFAVLLDTCSEPPERTRASRVALSAVGGGHGHTPFTFLPVLSGCC</sequence>
<evidence type="ECO:0000313" key="2">
    <source>
        <dbReference type="EMBL" id="BAC35321.1"/>
    </source>
</evidence>
<feature type="region of interest" description="Disordered" evidence="1">
    <location>
        <begin position="1"/>
        <end position="61"/>
    </location>
</feature>
<reference evidence="2" key="1">
    <citation type="journal article" date="1999" name="Methods Enzymol.">
        <title>High-efficiency full-length cDNA cloning.</title>
        <authorList>
            <person name="Carninci P."/>
            <person name="Hayashizaki Y."/>
        </authorList>
    </citation>
    <scope>NUCLEOTIDE SEQUENCE</scope>
    <source>
        <strain evidence="2">C57BL/6J</strain>
        <tissue evidence="2">Eyeball</tissue>
    </source>
</reference>
<proteinExistence type="evidence at transcript level"/>
<dbReference type="AlphaFoldDB" id="Q8BPV4"/>
<reference evidence="2" key="8">
    <citation type="journal article" date="2005" name="Science">
        <title>Antisense Transcription in the Mammalian Transcriptome.</title>
        <authorList>
            <consortium name="RIKEN Genome Exploration Research Group and Genome Science Group (Genome Network Project Core Group) and the FANTOM Consortium"/>
        </authorList>
    </citation>
    <scope>NUCLEOTIDE SEQUENCE</scope>
    <source>
        <strain evidence="2">C57BL/6J</strain>
        <tissue evidence="2">Eyeball</tissue>
    </source>
</reference>
<reference evidence="2" key="2">
    <citation type="journal article" date="2000" name="Genome Res.">
        <title>Normalization and subtraction of cap-trapper-selected cDNAs to prepare full-length cDNA libraries for rapid discovery of new genes.</title>
        <authorList>
            <person name="Carninci P."/>
            <person name="Shibata Y."/>
            <person name="Hayatsu N."/>
            <person name="Sugahara Y."/>
            <person name="Shibata K."/>
            <person name="Itoh M."/>
            <person name="Konno H."/>
            <person name="Okazaki Y."/>
            <person name="Muramatsu M."/>
            <person name="Hayashizaki Y."/>
        </authorList>
    </citation>
    <scope>NUCLEOTIDE SEQUENCE</scope>
    <source>
        <strain evidence="2">C57BL/6J</strain>
        <tissue evidence="2">Eyeball</tissue>
    </source>
</reference>
<reference evidence="2" key="4">
    <citation type="journal article" date="2001" name="Nature">
        <title>Functional annotation of a full-length mouse cDNA collection.</title>
        <authorList>
            <consortium name="The RIKEN Genome Exploration Research Group Phase II Team and the FANTOM Consortium"/>
        </authorList>
    </citation>
    <scope>NUCLEOTIDE SEQUENCE</scope>
    <source>
        <strain evidence="2">C57BL/6J</strain>
        <tissue evidence="2">Eyeball</tissue>
    </source>
</reference>
<reference evidence="2" key="5">
    <citation type="submission" date="2001-07" db="EMBL/GenBank/DDBJ databases">
        <authorList>
            <person name="Adachi J."/>
            <person name="Aizawa K."/>
            <person name="Akimura T."/>
            <person name="Arakawa T."/>
            <person name="Bono H."/>
            <person name="Carninci P."/>
            <person name="Fukuda S."/>
            <person name="Furuno M."/>
            <person name="Hanagaki T."/>
            <person name="Hara A."/>
            <person name="Hashizume W."/>
            <person name="Hayashida K."/>
            <person name="Hayatsu N."/>
            <person name="Hiramoto K."/>
            <person name="Hiraoka T."/>
            <person name="Hirozane T."/>
            <person name="Hori F."/>
            <person name="Imotani K."/>
            <person name="Ishii Y."/>
            <person name="Itoh M."/>
            <person name="Kagawa I."/>
            <person name="Kasukawa T."/>
            <person name="Katoh H."/>
            <person name="Kawai J."/>
            <person name="Kojima Y."/>
            <person name="Kondo S."/>
            <person name="Konno H."/>
            <person name="Kouda M."/>
            <person name="Koya S."/>
            <person name="Kurihara C."/>
            <person name="Matsuyama T."/>
            <person name="Miyazaki A."/>
            <person name="Murata M."/>
            <person name="Nakamura M."/>
            <person name="Nishi K."/>
            <person name="Nomura K."/>
            <person name="Numazaki R."/>
            <person name="Ohno M."/>
            <person name="Ohsato N."/>
            <person name="Okazaki Y."/>
            <person name="Saito R."/>
            <person name="Saitoh H."/>
            <person name="Sakai C."/>
            <person name="Sakai K."/>
            <person name="Sakazume N."/>
            <person name="Sano H."/>
            <person name="Sasaki D."/>
            <person name="Shibata K."/>
            <person name="Shinagawa A."/>
            <person name="Shiraki T."/>
            <person name="Sogabe Y."/>
            <person name="Tagami M."/>
            <person name="Tagawa A."/>
            <person name="Takahashi F."/>
            <person name="Takaku-Akahira S."/>
            <person name="Takeda Y."/>
            <person name="Tanaka T."/>
            <person name="Tomaru A."/>
            <person name="Toya T."/>
            <person name="Yasunishi A."/>
            <person name="Muramatsu M."/>
            <person name="Hayashizaki Y."/>
        </authorList>
    </citation>
    <scope>NUCLEOTIDE SEQUENCE</scope>
    <source>
        <strain evidence="2">C57BL/6J</strain>
        <tissue evidence="2">Eyeball</tissue>
    </source>
</reference>
<name>Q8BPV4_MOUSE</name>
<dbReference type="EMBL" id="AK053253">
    <property type="protein sequence ID" value="BAC35321.1"/>
    <property type="molecule type" value="mRNA"/>
</dbReference>
<accession>Q8BPV4</accession>
<feature type="compositionally biased region" description="Low complexity" evidence="1">
    <location>
        <begin position="10"/>
        <end position="47"/>
    </location>
</feature>
<feature type="region of interest" description="Disordered" evidence="1">
    <location>
        <begin position="76"/>
        <end position="97"/>
    </location>
</feature>
<feature type="non-terminal residue" evidence="2">
    <location>
        <position position="1"/>
    </location>
</feature>
<reference evidence="2" key="3">
    <citation type="journal article" date="2000" name="Genome Res.">
        <title>RIKEN integrated sequence analysis (RISA) system--384-format sequencing pipeline with 384 multicapillary sequencer.</title>
        <authorList>
            <person name="Shibata K."/>
            <person name="Itoh M."/>
            <person name="Aizawa K."/>
            <person name="Nagaoka S."/>
            <person name="Sasaki N."/>
            <person name="Carninci P."/>
            <person name="Konno H."/>
            <person name="Akiyama J."/>
            <person name="Nishi K."/>
            <person name="Kitsunai T."/>
            <person name="Tashiro H."/>
            <person name="Itoh M."/>
            <person name="Sumi N."/>
            <person name="Ishii Y."/>
            <person name="Nakamura S."/>
            <person name="Hazama M."/>
            <person name="Nishine T."/>
            <person name="Harada A."/>
            <person name="Yamamoto R."/>
            <person name="Matsumoto H."/>
            <person name="Sakaguchi S."/>
            <person name="Ikegami T."/>
            <person name="Kashiwagi K."/>
            <person name="Fujiwake S."/>
            <person name="Inoue K."/>
            <person name="Togawa Y."/>
            <person name="Izawa M."/>
            <person name="Ohara E."/>
            <person name="Watahiki M."/>
            <person name="Yoneda Y."/>
            <person name="Ishikawa T."/>
            <person name="Ozawa K."/>
            <person name="Tanaka T."/>
            <person name="Matsuura S."/>
            <person name="Kawai J."/>
            <person name="Okazaki Y."/>
            <person name="Muramatsu M."/>
            <person name="Inoue Y."/>
            <person name="Kira A."/>
            <person name="Hayashizaki Y."/>
        </authorList>
    </citation>
    <scope>NUCLEOTIDE SEQUENCE</scope>
    <source>
        <strain evidence="2">C57BL/6J</strain>
        <tissue evidence="2">Eyeball</tissue>
    </source>
</reference>
<protein>
    <submittedName>
        <fullName evidence="2">Uncharacterized protein</fullName>
    </submittedName>
</protein>
<organism evidence="2">
    <name type="scientific">Mus musculus</name>
    <name type="common">Mouse</name>
    <dbReference type="NCBI Taxonomy" id="10090"/>
    <lineage>
        <taxon>Eukaryota</taxon>
        <taxon>Metazoa</taxon>
        <taxon>Chordata</taxon>
        <taxon>Craniata</taxon>
        <taxon>Vertebrata</taxon>
        <taxon>Euteleostomi</taxon>
        <taxon>Mammalia</taxon>
        <taxon>Eutheria</taxon>
        <taxon>Euarchontoglires</taxon>
        <taxon>Glires</taxon>
        <taxon>Rodentia</taxon>
        <taxon>Myomorpha</taxon>
        <taxon>Muroidea</taxon>
        <taxon>Muridae</taxon>
        <taxon>Murinae</taxon>
        <taxon>Mus</taxon>
        <taxon>Mus</taxon>
    </lineage>
</organism>
<feature type="compositionally biased region" description="Basic and acidic residues" evidence="1">
    <location>
        <begin position="76"/>
        <end position="85"/>
    </location>
</feature>
<evidence type="ECO:0000256" key="1">
    <source>
        <dbReference type="SAM" id="MobiDB-lite"/>
    </source>
</evidence>
<reference evidence="2" key="7">
    <citation type="journal article" date="2005" name="Science">
        <title>The Transcriptional Landscape of the Mammalian Genome.</title>
        <authorList>
            <consortium name="The FANTOM Consortium"/>
            <consortium name="Riken Genome Exploration Research Group and Genome Science Group (Genome Network Project Core Group)"/>
        </authorList>
    </citation>
    <scope>NUCLEOTIDE SEQUENCE</scope>
    <source>
        <strain evidence="2">C57BL/6J</strain>
        <tissue evidence="2">Eyeball</tissue>
    </source>
</reference>
<reference evidence="2" key="6">
    <citation type="journal article" date="2002" name="Nature">
        <title>Analysis of the mouse transcriptome based on functional annotation of 60,770 full-length cDNAs.</title>
        <authorList>
            <consortium name="The FANTOM Consortium and the RIKEN Genome Exploration Research Group Phase I and II Team"/>
        </authorList>
    </citation>
    <scope>NUCLEOTIDE SEQUENCE</scope>
    <source>
        <strain evidence="2">C57BL/6J</strain>
        <tissue evidence="2">Eyeball</tissue>
    </source>
</reference>
<feature type="compositionally biased region" description="Pro residues" evidence="1">
    <location>
        <begin position="50"/>
        <end position="59"/>
    </location>
</feature>